<evidence type="ECO:0000313" key="2">
    <source>
        <dbReference type="EMBL" id="KAG4418045.1"/>
    </source>
</evidence>
<name>A0A8H7W5N4_9HELO</name>
<dbReference type="PANTHER" id="PTHR37417:SF2">
    <property type="entry name" value="67 KDA MYOSIN-CROSS-REACTIVE ANTIGEN FAMILY PROTEIN (AFU_ORTHOLOGUE AFUA_5G09970)"/>
    <property type="match status" value="1"/>
</dbReference>
<keyword evidence="3" id="KW-1185">Reference proteome</keyword>
<accession>A0A8H7W5N4</accession>
<proteinExistence type="predicted"/>
<dbReference type="InterPro" id="IPR010354">
    <property type="entry name" value="Oleate_hydratase"/>
</dbReference>
<organism evidence="2 3">
    <name type="scientific">Cadophora malorum</name>
    <dbReference type="NCBI Taxonomy" id="108018"/>
    <lineage>
        <taxon>Eukaryota</taxon>
        <taxon>Fungi</taxon>
        <taxon>Dikarya</taxon>
        <taxon>Ascomycota</taxon>
        <taxon>Pezizomycotina</taxon>
        <taxon>Leotiomycetes</taxon>
        <taxon>Helotiales</taxon>
        <taxon>Ploettnerulaceae</taxon>
        <taxon>Cadophora</taxon>
    </lineage>
</organism>
<dbReference type="PANTHER" id="PTHR37417">
    <property type="entry name" value="67 KDA MYOSIN-CROSS-REACTIVE ANTIGEN FAMILY PROTEIN (AFU_ORTHOLOGUE AFUA_5G09970)"/>
    <property type="match status" value="1"/>
</dbReference>
<evidence type="ECO:0008006" key="4">
    <source>
        <dbReference type="Google" id="ProtNLM"/>
    </source>
</evidence>
<dbReference type="OrthoDB" id="545169at2759"/>
<dbReference type="GO" id="GO:0050151">
    <property type="term" value="F:oleate hydratase activity"/>
    <property type="evidence" value="ECO:0007669"/>
    <property type="project" value="InterPro"/>
</dbReference>
<dbReference type="GO" id="GO:0006631">
    <property type="term" value="P:fatty acid metabolic process"/>
    <property type="evidence" value="ECO:0007669"/>
    <property type="project" value="InterPro"/>
</dbReference>
<evidence type="ECO:0000256" key="1">
    <source>
        <dbReference type="SAM" id="MobiDB-lite"/>
    </source>
</evidence>
<dbReference type="SUPFAM" id="SSF51905">
    <property type="entry name" value="FAD/NAD(P)-binding domain"/>
    <property type="match status" value="1"/>
</dbReference>
<dbReference type="EMBL" id="JAFJYH010000138">
    <property type="protein sequence ID" value="KAG4418045.1"/>
    <property type="molecule type" value="Genomic_DNA"/>
</dbReference>
<dbReference type="AlphaFoldDB" id="A0A8H7W5N4"/>
<dbReference type="InterPro" id="IPR036188">
    <property type="entry name" value="FAD/NAD-bd_sf"/>
</dbReference>
<dbReference type="Proteomes" id="UP000664132">
    <property type="component" value="Unassembled WGS sequence"/>
</dbReference>
<gene>
    <name evidence="2" type="ORF">IFR04_008782</name>
</gene>
<sequence>MSNYSEYNENGAFFRGPHYTNSRAAKPTRDPKQTNAYLVGGGIASLAAAVHLIQDANVPASQIHILESGPVPGGSMDGAGNSESGYILRGGRMLNFSYLCTYDMLSRVPSLTDPKKTVKQEIDEFNAIAGNKTNAHARLVAKGVNGPEIMDVTRMGLNNKQRLDLVKLAEESEMSLGAKRISECFTEDFFNTKFWYMWNTMFAFEPWHSAVEFKRYLHRFVQEFPRINSLAGVDRTPYNQYDSIILPIETYLKAQGVEFRYDTKVASLSFAPGDAITAHEIHFASSRTGATGLIHVEESDIVLVTLGSMTAASSIGSNTQPPKPLPSPQKGLQAPDGAWQLWSSLANPEVNHHYKQFGNPENFYTRVQESNWLSFTTTLHSPDFLNSVEQFSGNKAGTGALMTFKDSAWLMSIVVPHQPHFINQAAGTEVFWGYGLFPSRLGDFVKKPMSECSGEEIFQELLGHLNFPAELAKDVVTIPCMLPYITSQFLTRKAGDRPEVVPKGSTNLALMGQYVEVPKDTVFTVEYSVRCAQMAVHEFMGTKHKPKDIYMGEHNVKVLVNALKMLLT</sequence>
<feature type="region of interest" description="Disordered" evidence="1">
    <location>
        <begin position="314"/>
        <end position="333"/>
    </location>
</feature>
<comment type="caution">
    <text evidence="2">The sequence shown here is derived from an EMBL/GenBank/DDBJ whole genome shotgun (WGS) entry which is preliminary data.</text>
</comment>
<dbReference type="GO" id="GO:0071949">
    <property type="term" value="F:FAD binding"/>
    <property type="evidence" value="ECO:0007669"/>
    <property type="project" value="InterPro"/>
</dbReference>
<dbReference type="Gene3D" id="3.50.50.60">
    <property type="entry name" value="FAD/NAD(P)-binding domain"/>
    <property type="match status" value="2"/>
</dbReference>
<reference evidence="2" key="1">
    <citation type="submission" date="2021-02" db="EMBL/GenBank/DDBJ databases">
        <title>Genome sequence Cadophora malorum strain M34.</title>
        <authorList>
            <person name="Stefanovic E."/>
            <person name="Vu D."/>
            <person name="Scully C."/>
            <person name="Dijksterhuis J."/>
            <person name="Roader J."/>
            <person name="Houbraken J."/>
        </authorList>
    </citation>
    <scope>NUCLEOTIDE SEQUENCE</scope>
    <source>
        <strain evidence="2">M34</strain>
    </source>
</reference>
<dbReference type="Pfam" id="PF06100">
    <property type="entry name" value="MCRA"/>
    <property type="match status" value="1"/>
</dbReference>
<evidence type="ECO:0000313" key="3">
    <source>
        <dbReference type="Proteomes" id="UP000664132"/>
    </source>
</evidence>
<protein>
    <recommendedName>
        <fullName evidence="4">Oleate hydratase</fullName>
    </recommendedName>
</protein>
<dbReference type="Gene3D" id="3.30.9.80">
    <property type="match status" value="1"/>
</dbReference>
<dbReference type="NCBIfam" id="NF010584">
    <property type="entry name" value="PRK13977.1"/>
    <property type="match status" value="1"/>
</dbReference>